<feature type="compositionally biased region" description="Basic and acidic residues" evidence="1">
    <location>
        <begin position="12"/>
        <end position="21"/>
    </location>
</feature>
<dbReference type="RefSeq" id="YP_009032601.1">
    <property type="nucleotide sequence ID" value="NC_024149.1"/>
</dbReference>
<evidence type="ECO:0000313" key="3">
    <source>
        <dbReference type="Proteomes" id="UP000026904"/>
    </source>
</evidence>
<evidence type="ECO:0000313" key="2">
    <source>
        <dbReference type="EMBL" id="AHZ10896.1"/>
    </source>
</evidence>
<keyword evidence="3" id="KW-1185">Reference proteome</keyword>
<accession>A0A024B3U1</accession>
<organism evidence="2 3">
    <name type="scientific">Lactococcus phage WP-2</name>
    <dbReference type="NCBI Taxonomy" id="1486423"/>
    <lineage>
        <taxon>Viruses</taxon>
        <taxon>Duplodnaviria</taxon>
        <taxon>Heunggongvirae</taxon>
        <taxon>Uroviricota</taxon>
        <taxon>Caudoviricetes</taxon>
        <taxon>Rountreeviridae</taxon>
        <taxon>Negarvirus</taxon>
        <taxon>Negarvirus WP2</taxon>
    </lineage>
</organism>
<dbReference type="Proteomes" id="UP000026904">
    <property type="component" value="Segment"/>
</dbReference>
<evidence type="ECO:0000256" key="1">
    <source>
        <dbReference type="SAM" id="MobiDB-lite"/>
    </source>
</evidence>
<gene>
    <name evidence="2" type="ORF">WP2_24</name>
</gene>
<feature type="region of interest" description="Disordered" evidence="1">
    <location>
        <begin position="1"/>
        <end position="60"/>
    </location>
</feature>
<protein>
    <submittedName>
        <fullName evidence="2">Uncharacterized protein</fullName>
    </submittedName>
</protein>
<dbReference type="EMBL" id="KJ528544">
    <property type="protein sequence ID" value="AHZ10896.1"/>
    <property type="molecule type" value="Genomic_DNA"/>
</dbReference>
<sequence>MGTTNQQITEMPVRHFPDSQRFDNGQGMSRLDMSKQYKSTMSIQPSAGDSYTRAIHNPRG</sequence>
<dbReference type="GeneID" id="19488307"/>
<reference evidence="2 3" key="1">
    <citation type="journal article" date="2014" name="Gene">
        <title>Comparative genomic analysis of Lactococcus garvieae phage WP-2, a new member of Picovirinae subfamily of Podoviridae.</title>
        <authorList>
            <person name="Ghasemi S.M."/>
            <person name="Bouzari M."/>
            <person name="Yoon B.H."/>
            <person name="Chang H.I."/>
        </authorList>
    </citation>
    <scope>NUCLEOTIDE SEQUENCE [LARGE SCALE GENOMIC DNA]</scope>
    <source>
        <strain evidence="2">WP-2</strain>
    </source>
</reference>
<feature type="compositionally biased region" description="Polar residues" evidence="1">
    <location>
        <begin position="36"/>
        <end position="49"/>
    </location>
</feature>
<dbReference type="KEGG" id="vg:19488307"/>
<name>A0A024B3U1_9CAUD</name>
<proteinExistence type="predicted"/>